<feature type="transmembrane region" description="Helical" evidence="1">
    <location>
        <begin position="57"/>
        <end position="82"/>
    </location>
</feature>
<evidence type="ECO:0000256" key="1">
    <source>
        <dbReference type="SAM" id="Phobius"/>
    </source>
</evidence>
<dbReference type="PANTHER" id="PTHR37159:SF1">
    <property type="entry name" value="GH11867P"/>
    <property type="match status" value="1"/>
</dbReference>
<dbReference type="Proteomes" id="UP000183832">
    <property type="component" value="Unassembled WGS sequence"/>
</dbReference>
<keyword evidence="1" id="KW-0812">Transmembrane</keyword>
<protein>
    <submittedName>
        <fullName evidence="3">CLUMA_CG003857, isoform A</fullName>
    </submittedName>
</protein>
<dbReference type="STRING" id="568069.A0A1J1HQ27"/>
<dbReference type="OrthoDB" id="6361347at2759"/>
<evidence type="ECO:0000313" key="3">
    <source>
        <dbReference type="EMBL" id="CRK90141.1"/>
    </source>
</evidence>
<dbReference type="PANTHER" id="PTHR37159">
    <property type="entry name" value="GH11867P"/>
    <property type="match status" value="1"/>
</dbReference>
<dbReference type="AlphaFoldDB" id="A0A1J1HQ27"/>
<organism evidence="3 4">
    <name type="scientific">Clunio marinus</name>
    <dbReference type="NCBI Taxonomy" id="568069"/>
    <lineage>
        <taxon>Eukaryota</taxon>
        <taxon>Metazoa</taxon>
        <taxon>Ecdysozoa</taxon>
        <taxon>Arthropoda</taxon>
        <taxon>Hexapoda</taxon>
        <taxon>Insecta</taxon>
        <taxon>Pterygota</taxon>
        <taxon>Neoptera</taxon>
        <taxon>Endopterygota</taxon>
        <taxon>Diptera</taxon>
        <taxon>Nematocera</taxon>
        <taxon>Chironomoidea</taxon>
        <taxon>Chironomidae</taxon>
        <taxon>Clunio</taxon>
    </lineage>
</organism>
<feature type="domain" description="ER-bound oxygenase mpaB/mpaB'/Rubber oxygenase catalytic" evidence="2">
    <location>
        <begin position="61"/>
        <end position="211"/>
    </location>
</feature>
<keyword evidence="4" id="KW-1185">Reference proteome</keyword>
<keyword evidence="1" id="KW-0472">Membrane</keyword>
<evidence type="ECO:0000313" key="4">
    <source>
        <dbReference type="Proteomes" id="UP000183832"/>
    </source>
</evidence>
<evidence type="ECO:0000259" key="2">
    <source>
        <dbReference type="Pfam" id="PF09995"/>
    </source>
</evidence>
<accession>A0A1J1HQ27</accession>
<sequence length="347" mass="41114">MVPDSVINVERAKNFTNILKNGDIQPVDVGDIIELRLPSLYDREKIKNAQRFFRCNFYAMMFAMYLGVLSVLSIPSILNVLIHTNKSSSNVNAYKRYMRTIYHTLSWFRHDLTPGTKAWKSLEAVRKFHFSADRSAKHSNVGSISQKDMAITQFGFMGFVVLSQKQLGIQGSAKDLEDFCYFWKVLGTLVGIRDEYNLCCETFEETRERLEIVQHEFFTPNLTNPPNEFEIMTKYIVNGLRCFDPFDSYNEIIFMLKRLSGVPNYFYLNSEIPENYERENLEIYKYSYWDRFVIWLGIMTRQFLLRFFIIRWFFNGIVHISEFLIRYFPIIAFFKFGYKNSYVDLKT</sequence>
<dbReference type="InterPro" id="IPR018713">
    <property type="entry name" value="MPAB/Lcp_cat_dom"/>
</dbReference>
<name>A0A1J1HQ27_9DIPT</name>
<dbReference type="GO" id="GO:0016491">
    <property type="term" value="F:oxidoreductase activity"/>
    <property type="evidence" value="ECO:0007669"/>
    <property type="project" value="InterPro"/>
</dbReference>
<proteinExistence type="predicted"/>
<gene>
    <name evidence="3" type="ORF">CLUMA_CG003857</name>
</gene>
<dbReference type="Pfam" id="PF09995">
    <property type="entry name" value="MPAB_Lcp_cat"/>
    <property type="match status" value="1"/>
</dbReference>
<dbReference type="EMBL" id="CVRI01000017">
    <property type="protein sequence ID" value="CRK90141.1"/>
    <property type="molecule type" value="Genomic_DNA"/>
</dbReference>
<reference evidence="3 4" key="1">
    <citation type="submission" date="2015-04" db="EMBL/GenBank/DDBJ databases">
        <authorList>
            <person name="Syromyatnikov M.Y."/>
            <person name="Popov V.N."/>
        </authorList>
    </citation>
    <scope>NUCLEOTIDE SEQUENCE [LARGE SCALE GENOMIC DNA]</scope>
</reference>
<keyword evidence="1" id="KW-1133">Transmembrane helix</keyword>